<dbReference type="Proteomes" id="UP000593567">
    <property type="component" value="Unassembled WGS sequence"/>
</dbReference>
<evidence type="ECO:0000256" key="1">
    <source>
        <dbReference type="SAM" id="MobiDB-lite"/>
    </source>
</evidence>
<reference evidence="2" key="1">
    <citation type="submission" date="2020-06" db="EMBL/GenBank/DDBJ databases">
        <title>Draft genome of Bugula neritina, a colonial animal packing powerful symbionts and potential medicines.</title>
        <authorList>
            <person name="Rayko M."/>
        </authorList>
    </citation>
    <scope>NUCLEOTIDE SEQUENCE [LARGE SCALE GENOMIC DNA]</scope>
    <source>
        <strain evidence="2">Kwan_BN1</strain>
    </source>
</reference>
<keyword evidence="3" id="KW-1185">Reference proteome</keyword>
<feature type="compositionally biased region" description="Basic and acidic residues" evidence="1">
    <location>
        <begin position="1"/>
        <end position="18"/>
    </location>
</feature>
<accession>A0A7J7KAA5</accession>
<protein>
    <submittedName>
        <fullName evidence="2">Uncharacterized protein</fullName>
    </submittedName>
</protein>
<name>A0A7J7KAA5_BUGNE</name>
<organism evidence="2 3">
    <name type="scientific">Bugula neritina</name>
    <name type="common">Brown bryozoan</name>
    <name type="synonym">Sertularia neritina</name>
    <dbReference type="NCBI Taxonomy" id="10212"/>
    <lineage>
        <taxon>Eukaryota</taxon>
        <taxon>Metazoa</taxon>
        <taxon>Spiralia</taxon>
        <taxon>Lophotrochozoa</taxon>
        <taxon>Bryozoa</taxon>
        <taxon>Gymnolaemata</taxon>
        <taxon>Cheilostomatida</taxon>
        <taxon>Flustrina</taxon>
        <taxon>Buguloidea</taxon>
        <taxon>Bugulidae</taxon>
        <taxon>Bugula</taxon>
    </lineage>
</organism>
<gene>
    <name evidence="2" type="ORF">EB796_006918</name>
</gene>
<dbReference type="EMBL" id="VXIV02000998">
    <property type="protein sequence ID" value="KAF6034781.1"/>
    <property type="molecule type" value="Genomic_DNA"/>
</dbReference>
<evidence type="ECO:0000313" key="2">
    <source>
        <dbReference type="EMBL" id="KAF6034781.1"/>
    </source>
</evidence>
<sequence length="70" mass="7823">MLMKKDKGPRVPTEDNRNKGLAYELSSPSVPGAKGQPTYMNKAFETEEVSYESLQDQPTTSNHVYTSVEN</sequence>
<feature type="region of interest" description="Disordered" evidence="1">
    <location>
        <begin position="1"/>
        <end position="70"/>
    </location>
</feature>
<comment type="caution">
    <text evidence="2">The sequence shown here is derived from an EMBL/GenBank/DDBJ whole genome shotgun (WGS) entry which is preliminary data.</text>
</comment>
<evidence type="ECO:0000313" key="3">
    <source>
        <dbReference type="Proteomes" id="UP000593567"/>
    </source>
</evidence>
<proteinExistence type="predicted"/>
<feature type="compositionally biased region" description="Polar residues" evidence="1">
    <location>
        <begin position="52"/>
        <end position="70"/>
    </location>
</feature>
<dbReference type="AlphaFoldDB" id="A0A7J7KAA5"/>